<proteinExistence type="predicted"/>
<sequence length="61" mass="7440">MSGRVSRFHILNLWDEYIEEREMMTEDWIIERIASRADEDVDRVRKIIQEDRLHEASHEAI</sequence>
<dbReference type="RefSeq" id="WP_135684593.1">
    <property type="nucleotide sequence ID" value="NZ_RQEQ01000080.1"/>
</dbReference>
<gene>
    <name evidence="1" type="ORF">EHQ90_07805</name>
</gene>
<evidence type="ECO:0000313" key="2">
    <source>
        <dbReference type="Proteomes" id="UP000297422"/>
    </source>
</evidence>
<reference evidence="2" key="1">
    <citation type="journal article" date="2019" name="PLoS Negl. Trop. Dis.">
        <title>Revisiting the worldwide diversity of Leptospira species in the environment.</title>
        <authorList>
            <person name="Vincent A.T."/>
            <person name="Schiettekatte O."/>
            <person name="Bourhy P."/>
            <person name="Veyrier F.J."/>
            <person name="Picardeau M."/>
        </authorList>
    </citation>
    <scope>NUCLEOTIDE SEQUENCE [LARGE SCALE GENOMIC DNA]</scope>
    <source>
        <strain evidence="2">201702407</strain>
    </source>
</reference>
<dbReference type="Proteomes" id="UP000297422">
    <property type="component" value="Unassembled WGS sequence"/>
</dbReference>
<accession>A0ABY2N5A8</accession>
<comment type="caution">
    <text evidence="1">The sequence shown here is derived from an EMBL/GenBank/DDBJ whole genome shotgun (WGS) entry which is preliminary data.</text>
</comment>
<name>A0ABY2N5A8_9LEPT</name>
<evidence type="ECO:0000313" key="1">
    <source>
        <dbReference type="EMBL" id="TGM17276.1"/>
    </source>
</evidence>
<organism evidence="1 2">
    <name type="scientific">Leptospira stimsonii</name>
    <dbReference type="NCBI Taxonomy" id="2202203"/>
    <lineage>
        <taxon>Bacteria</taxon>
        <taxon>Pseudomonadati</taxon>
        <taxon>Spirochaetota</taxon>
        <taxon>Spirochaetia</taxon>
        <taxon>Leptospirales</taxon>
        <taxon>Leptospiraceae</taxon>
        <taxon>Leptospira</taxon>
    </lineage>
</organism>
<protein>
    <submittedName>
        <fullName evidence="1">Uncharacterized protein</fullName>
    </submittedName>
</protein>
<dbReference type="EMBL" id="RQGT01000059">
    <property type="protein sequence ID" value="TGM17276.1"/>
    <property type="molecule type" value="Genomic_DNA"/>
</dbReference>
<keyword evidence="2" id="KW-1185">Reference proteome</keyword>